<dbReference type="GO" id="GO:0030001">
    <property type="term" value="P:metal ion transport"/>
    <property type="evidence" value="ECO:0007669"/>
    <property type="project" value="InterPro"/>
</dbReference>
<dbReference type="Proteomes" id="UP000266178">
    <property type="component" value="Unassembled WGS sequence"/>
</dbReference>
<proteinExistence type="inferred from homology"/>
<dbReference type="InterPro" id="IPR006129">
    <property type="entry name" value="AdhesinB"/>
</dbReference>
<dbReference type="GO" id="GO:0046872">
    <property type="term" value="F:metal ion binding"/>
    <property type="evidence" value="ECO:0007669"/>
    <property type="project" value="UniProtKB-KW"/>
</dbReference>
<accession>A0A399F959</accession>
<keyword evidence="2 5" id="KW-0813">Transport</keyword>
<dbReference type="SUPFAM" id="SSF53807">
    <property type="entry name" value="Helical backbone' metal receptor"/>
    <property type="match status" value="1"/>
</dbReference>
<name>A0A399F959_9DEIN</name>
<sequence length="285" mass="30323">MKPLLTLMVGLGLTVGLAQKGPLPVAATTGFIADMVKNVGGDRIALTVIAPPTADPHSFEPKPSALVGVSKAKVVFGNGLGLEPFFAKIAAQAPQDALKVLLGEGQPGLITTGEGTPDPHLWLDPTYGIRYVERIRDTLIRLDPAGRATYTANAARYIQAIQKADQAVQACLAGIPPSRRKVVSQHEALAYFSRHYGITDVGSIADFAGQEKGPRRFAQLAQAMQRQGVTTVFAEPQFPKNEAKALAEATRAKVALIYSDAFDRTVNTYLKLLEANGAAVCASFK</sequence>
<keyword evidence="4" id="KW-0732">Signal</keyword>
<dbReference type="InterPro" id="IPR050492">
    <property type="entry name" value="Bact_metal-bind_prot9"/>
</dbReference>
<reference evidence="6 7" key="1">
    <citation type="submission" date="2018-08" db="EMBL/GenBank/DDBJ databases">
        <title>Meiothermus granaticius genome AF-68 sequencing project.</title>
        <authorList>
            <person name="Da Costa M.S."/>
            <person name="Albuquerque L."/>
            <person name="Raposo P."/>
            <person name="Froufe H.J.C."/>
            <person name="Barroso C.S."/>
            <person name="Egas C."/>
        </authorList>
    </citation>
    <scope>NUCLEOTIDE SEQUENCE [LARGE SCALE GENOMIC DNA]</scope>
    <source>
        <strain evidence="6 7">AF-68</strain>
    </source>
</reference>
<evidence type="ECO:0000256" key="5">
    <source>
        <dbReference type="RuleBase" id="RU003512"/>
    </source>
</evidence>
<dbReference type="InterPro" id="IPR006128">
    <property type="entry name" value="Lipoprotein_PsaA-like"/>
</dbReference>
<evidence type="ECO:0000313" key="7">
    <source>
        <dbReference type="Proteomes" id="UP000266178"/>
    </source>
</evidence>
<organism evidence="6 7">
    <name type="scientific">Meiothermus granaticius NBRC 107808</name>
    <dbReference type="NCBI Taxonomy" id="1227551"/>
    <lineage>
        <taxon>Bacteria</taxon>
        <taxon>Thermotogati</taxon>
        <taxon>Deinococcota</taxon>
        <taxon>Deinococci</taxon>
        <taxon>Thermales</taxon>
        <taxon>Thermaceae</taxon>
        <taxon>Meiothermus</taxon>
    </lineage>
</organism>
<comment type="subcellular location">
    <subcellularLocation>
        <location evidence="1">Cell envelope</location>
    </subcellularLocation>
</comment>
<evidence type="ECO:0000313" key="6">
    <source>
        <dbReference type="EMBL" id="RIH92235.1"/>
    </source>
</evidence>
<protein>
    <submittedName>
        <fullName evidence="6">Putative metal ABC transporter substrate-binding protein Hpf</fullName>
    </submittedName>
</protein>
<dbReference type="Pfam" id="PF01297">
    <property type="entry name" value="ZnuA"/>
    <property type="match status" value="1"/>
</dbReference>
<dbReference type="RefSeq" id="WP_119357373.1">
    <property type="nucleotide sequence ID" value="NZ_BJXM01000001.1"/>
</dbReference>
<gene>
    <name evidence="6" type="primary">hpf_2</name>
    <name evidence="6" type="ORF">Mgrana_01904</name>
</gene>
<dbReference type="Gene3D" id="3.40.50.1980">
    <property type="entry name" value="Nitrogenase molybdenum iron protein domain"/>
    <property type="match status" value="2"/>
</dbReference>
<dbReference type="EMBL" id="QWLB01000023">
    <property type="protein sequence ID" value="RIH92235.1"/>
    <property type="molecule type" value="Genomic_DNA"/>
</dbReference>
<evidence type="ECO:0000256" key="2">
    <source>
        <dbReference type="ARBA" id="ARBA00022448"/>
    </source>
</evidence>
<dbReference type="PANTHER" id="PTHR42953:SF1">
    <property type="entry name" value="METAL-BINDING PROTEIN HI_0362-RELATED"/>
    <property type="match status" value="1"/>
</dbReference>
<keyword evidence="3" id="KW-0479">Metal-binding</keyword>
<evidence type="ECO:0000256" key="4">
    <source>
        <dbReference type="ARBA" id="ARBA00022729"/>
    </source>
</evidence>
<dbReference type="AlphaFoldDB" id="A0A399F959"/>
<dbReference type="PANTHER" id="PTHR42953">
    <property type="entry name" value="HIGH-AFFINITY ZINC UPTAKE SYSTEM PROTEIN ZNUA-RELATED"/>
    <property type="match status" value="1"/>
</dbReference>
<dbReference type="OrthoDB" id="9810636at2"/>
<dbReference type="InterPro" id="IPR006127">
    <property type="entry name" value="ZnuA-like"/>
</dbReference>
<comment type="similarity">
    <text evidence="5">Belongs to the bacterial solute-binding protein 9 family.</text>
</comment>
<keyword evidence="7" id="KW-1185">Reference proteome</keyword>
<dbReference type="GO" id="GO:0007155">
    <property type="term" value="P:cell adhesion"/>
    <property type="evidence" value="ECO:0007669"/>
    <property type="project" value="InterPro"/>
</dbReference>
<evidence type="ECO:0000256" key="1">
    <source>
        <dbReference type="ARBA" id="ARBA00004196"/>
    </source>
</evidence>
<evidence type="ECO:0000256" key="3">
    <source>
        <dbReference type="ARBA" id="ARBA00022723"/>
    </source>
</evidence>
<dbReference type="PRINTS" id="PR00690">
    <property type="entry name" value="ADHESNFAMILY"/>
</dbReference>
<dbReference type="GO" id="GO:0030313">
    <property type="term" value="C:cell envelope"/>
    <property type="evidence" value="ECO:0007669"/>
    <property type="project" value="UniProtKB-SubCell"/>
</dbReference>
<dbReference type="PRINTS" id="PR00691">
    <property type="entry name" value="ADHESINB"/>
</dbReference>
<comment type="caution">
    <text evidence="6">The sequence shown here is derived from an EMBL/GenBank/DDBJ whole genome shotgun (WGS) entry which is preliminary data.</text>
</comment>